<accession>A0AA35D739</accession>
<proteinExistence type="predicted"/>
<protein>
    <submittedName>
        <fullName evidence="2">Uncharacterized protein</fullName>
    </submittedName>
</protein>
<feature type="region of interest" description="Disordered" evidence="1">
    <location>
        <begin position="174"/>
        <end position="197"/>
    </location>
</feature>
<evidence type="ECO:0000313" key="2">
    <source>
        <dbReference type="EMBL" id="CAB5684233.1"/>
    </source>
</evidence>
<comment type="caution">
    <text evidence="2">The sequence shown here is derived from an EMBL/GenBank/DDBJ whole genome shotgun (WGS) entry which is preliminary data.</text>
</comment>
<evidence type="ECO:0000313" key="3">
    <source>
        <dbReference type="Proteomes" id="UP000834458"/>
    </source>
</evidence>
<evidence type="ECO:0000256" key="1">
    <source>
        <dbReference type="SAM" id="MobiDB-lite"/>
    </source>
</evidence>
<feature type="region of interest" description="Disordered" evidence="1">
    <location>
        <begin position="482"/>
        <end position="531"/>
    </location>
</feature>
<dbReference type="EMBL" id="CAHPSC010000017">
    <property type="protein sequence ID" value="CAB5684233.1"/>
    <property type="molecule type" value="Genomic_DNA"/>
</dbReference>
<reference evidence="2" key="1">
    <citation type="submission" date="2020-05" db="EMBL/GenBank/DDBJ databases">
        <authorList>
            <person name="Delgado-Blas J."/>
        </authorList>
    </citation>
    <scope>NUCLEOTIDE SEQUENCE</scope>
    <source>
        <strain evidence="2">BB1454</strain>
    </source>
</reference>
<name>A0AA35D739_9BURK</name>
<dbReference type="Proteomes" id="UP000834458">
    <property type="component" value="Unassembled WGS sequence"/>
</dbReference>
<dbReference type="AlphaFoldDB" id="A0AA35D739"/>
<feature type="compositionally biased region" description="Basic and acidic residues" evidence="1">
    <location>
        <begin position="174"/>
        <end position="185"/>
    </location>
</feature>
<organism evidence="2 3">
    <name type="scientific">Comamonas aquatica</name>
    <dbReference type="NCBI Taxonomy" id="225991"/>
    <lineage>
        <taxon>Bacteria</taxon>
        <taxon>Pseudomonadati</taxon>
        <taxon>Pseudomonadota</taxon>
        <taxon>Betaproteobacteria</taxon>
        <taxon>Burkholderiales</taxon>
        <taxon>Comamonadaceae</taxon>
        <taxon>Comamonas</taxon>
    </lineage>
</organism>
<gene>
    <name evidence="2" type="ORF">GHA_01590</name>
</gene>
<sequence>MLAGARGFHRRVQRQDVGLEGDAVDHADDVGNLLAAGIDALHGLHHLAHGLAAFGDHALGFARALVGGLGVVGVVGHGGTQLLHGGGGLFQGAGLAFGAGGQVLVALGDFGAGQGHAVGLLVHGADHAGQAGAGVVHGLQQVTDLVLAVAVDAHGEVTFGNRVGHAAGFVQGAHDHAADQPEPHGRQHQHRAQAHGGELQDQRLGFGSEFIHVGAGGEHPVPRRVVAEDGQLLARLRLAGVGPGVGDAALLAVQHVADEEMAVAVLRIADVLAFLRGVHHQLAALRAILGAQHEVVAALADLQAADRGLEVVQQFREILAHKGDADGGARSVLERAVVRHVLAAEQVGQAHVALPRLDGSVGRVGTVQQTAQGGFALLVLQRGGDAQEVTLALGREHGGHGAGAACEALDVHVVAVEQLAIQAEQRLAAAAVQGERALQAARQAVGQELGALAQVLVVGLNEALQHLDALLHLAVHLGLQGMADPPGNAQDQQPQDGRDPDKIGDRQLGAQPLTAPKTLADVHRSSPSRRSTPLLCAHGCGMPLHSTPSHAFAQKHADQAQGLVNLGLERSETAARHP</sequence>
<feature type="compositionally biased region" description="Basic and acidic residues" evidence="1">
    <location>
        <begin position="496"/>
        <end position="505"/>
    </location>
</feature>